<evidence type="ECO:0000313" key="8">
    <source>
        <dbReference type="EMBL" id="PMD18732.1"/>
    </source>
</evidence>
<organism evidence="8 9">
    <name type="scientific">Hyaloscypha hepaticicola</name>
    <dbReference type="NCBI Taxonomy" id="2082293"/>
    <lineage>
        <taxon>Eukaryota</taxon>
        <taxon>Fungi</taxon>
        <taxon>Dikarya</taxon>
        <taxon>Ascomycota</taxon>
        <taxon>Pezizomycotina</taxon>
        <taxon>Leotiomycetes</taxon>
        <taxon>Helotiales</taxon>
        <taxon>Hyaloscyphaceae</taxon>
        <taxon>Hyaloscypha</taxon>
    </lineage>
</organism>
<dbReference type="OrthoDB" id="6417021at2759"/>
<name>A0A2J6PXG7_9HELO</name>
<dbReference type="PANTHER" id="PTHR22604">
    <property type="entry name" value="OXIDOREDUCTASES"/>
    <property type="match status" value="1"/>
</dbReference>
<dbReference type="AlphaFoldDB" id="A0A2J6PXG7"/>
<dbReference type="STRING" id="1745343.A0A2J6PXG7"/>
<evidence type="ECO:0000313" key="9">
    <source>
        <dbReference type="Proteomes" id="UP000235672"/>
    </source>
</evidence>
<evidence type="ECO:0000256" key="4">
    <source>
        <dbReference type="ARBA" id="ARBA00042988"/>
    </source>
</evidence>
<dbReference type="InterPro" id="IPR050984">
    <property type="entry name" value="Gfo/Idh/MocA_domain"/>
</dbReference>
<dbReference type="Gene3D" id="3.40.50.720">
    <property type="entry name" value="NAD(P)-binding Rossmann-like Domain"/>
    <property type="match status" value="1"/>
</dbReference>
<dbReference type="Pfam" id="PF22725">
    <property type="entry name" value="GFO_IDH_MocA_C3"/>
    <property type="match status" value="1"/>
</dbReference>
<dbReference type="Proteomes" id="UP000235672">
    <property type="component" value="Unassembled WGS sequence"/>
</dbReference>
<dbReference type="InterPro" id="IPR036291">
    <property type="entry name" value="NAD(P)-bd_dom_sf"/>
</dbReference>
<evidence type="ECO:0000256" key="5">
    <source>
        <dbReference type="ARBA" id="ARBA00049233"/>
    </source>
</evidence>
<gene>
    <name evidence="8" type="ORF">NA56DRAFT_218219</name>
</gene>
<dbReference type="InterPro" id="IPR000683">
    <property type="entry name" value="Gfo/Idh/MocA-like_OxRdtase_N"/>
</dbReference>
<comment type="similarity">
    <text evidence="1">Belongs to the Gfo/Idh/MocA family.</text>
</comment>
<dbReference type="Pfam" id="PF01408">
    <property type="entry name" value="GFO_IDH_MocA"/>
    <property type="match status" value="1"/>
</dbReference>
<dbReference type="SUPFAM" id="SSF51735">
    <property type="entry name" value="NAD(P)-binding Rossmann-fold domains"/>
    <property type="match status" value="1"/>
</dbReference>
<dbReference type="GO" id="GO:0047837">
    <property type="term" value="F:D-xylose 1-dehydrogenase (NADP+) activity"/>
    <property type="evidence" value="ECO:0007669"/>
    <property type="project" value="UniProtKB-EC"/>
</dbReference>
<feature type="domain" description="Gfo/Idh/MocA-like oxidoreductase N-terminal" evidence="6">
    <location>
        <begin position="27"/>
        <end position="134"/>
    </location>
</feature>
<dbReference type="PANTHER" id="PTHR22604:SF105">
    <property type="entry name" value="TRANS-1,2-DIHYDROBENZENE-1,2-DIOL DEHYDROGENASE"/>
    <property type="match status" value="1"/>
</dbReference>
<sequence length="411" mass="46324">MASIIGFVSRIWNLYDPPQPAKKDSAIRIGLLGASNIAPIAVIRPAKSHPEVIVAAIAARDVKKAEAYAKKHGVPIVHKSYQDLIDDPAIDAIYIGLPNGLHYEWALKSLKAGKHILLEKPSVSNSAEATSLFRHELLNQPNAPVLLEAFHPLFHPFFQLYLSLLDPPNIASADAVLPVPSILFGYDDIRFIYDLGGGALMDCGTYCCLFLRQMFGNEPLECIEATPTLLPEPWDQKCDKGMQAKWLFPNGGIGSVDCTLSNPMLKFKLPWCQAVHKEKVVYDEELSEEKEHVVVKKVVAYMLIQPAVWSRIDIVEQHTIRTIADKKVLKSWTTTEYKKAYKREDFDGKKLGEDWWNTYRWMLEEFVNKIKGREGSGVWMPHEDSIYQLEMIDSGYAKAGLPIRPSSHLLQ</sequence>
<dbReference type="Gene3D" id="3.30.360.10">
    <property type="entry name" value="Dihydrodipicolinate Reductase, domain 2"/>
    <property type="match status" value="1"/>
</dbReference>
<evidence type="ECO:0000259" key="6">
    <source>
        <dbReference type="Pfam" id="PF01408"/>
    </source>
</evidence>
<accession>A0A2J6PXG7</accession>
<proteinExistence type="inferred from homology"/>
<evidence type="ECO:0000259" key="7">
    <source>
        <dbReference type="Pfam" id="PF22725"/>
    </source>
</evidence>
<protein>
    <recommendedName>
        <fullName evidence="3">D-xylose 1-dehydrogenase (NADP(+), D-xylono-1,5-lactone-forming)</fullName>
        <ecNumber evidence="3">1.1.1.179</ecNumber>
    </recommendedName>
    <alternativeName>
        <fullName evidence="4">D-xylose-NADP dehydrogenase</fullName>
    </alternativeName>
</protein>
<keyword evidence="2" id="KW-0560">Oxidoreductase</keyword>
<evidence type="ECO:0000256" key="1">
    <source>
        <dbReference type="ARBA" id="ARBA00010928"/>
    </source>
</evidence>
<dbReference type="InterPro" id="IPR055170">
    <property type="entry name" value="GFO_IDH_MocA-like_dom"/>
</dbReference>
<keyword evidence="9" id="KW-1185">Reference proteome</keyword>
<dbReference type="EC" id="1.1.1.179" evidence="3"/>
<dbReference type="SUPFAM" id="SSF55347">
    <property type="entry name" value="Glyceraldehyde-3-phosphate dehydrogenase-like, C-terminal domain"/>
    <property type="match status" value="1"/>
</dbReference>
<dbReference type="EMBL" id="KZ613492">
    <property type="protein sequence ID" value="PMD18732.1"/>
    <property type="molecule type" value="Genomic_DNA"/>
</dbReference>
<feature type="domain" description="GFO/IDH/MocA-like oxidoreductase" evidence="7">
    <location>
        <begin position="188"/>
        <end position="263"/>
    </location>
</feature>
<dbReference type="GO" id="GO:0000166">
    <property type="term" value="F:nucleotide binding"/>
    <property type="evidence" value="ECO:0007669"/>
    <property type="project" value="InterPro"/>
</dbReference>
<reference evidence="8 9" key="1">
    <citation type="submission" date="2016-05" db="EMBL/GenBank/DDBJ databases">
        <title>A degradative enzymes factory behind the ericoid mycorrhizal symbiosis.</title>
        <authorList>
            <consortium name="DOE Joint Genome Institute"/>
            <person name="Martino E."/>
            <person name="Morin E."/>
            <person name="Grelet G."/>
            <person name="Kuo A."/>
            <person name="Kohler A."/>
            <person name="Daghino S."/>
            <person name="Barry K."/>
            <person name="Choi C."/>
            <person name="Cichocki N."/>
            <person name="Clum A."/>
            <person name="Copeland A."/>
            <person name="Hainaut M."/>
            <person name="Haridas S."/>
            <person name="Labutti K."/>
            <person name="Lindquist E."/>
            <person name="Lipzen A."/>
            <person name="Khouja H.-R."/>
            <person name="Murat C."/>
            <person name="Ohm R."/>
            <person name="Olson A."/>
            <person name="Spatafora J."/>
            <person name="Veneault-Fourrey C."/>
            <person name="Henrissat B."/>
            <person name="Grigoriev I."/>
            <person name="Martin F."/>
            <person name="Perotto S."/>
        </authorList>
    </citation>
    <scope>NUCLEOTIDE SEQUENCE [LARGE SCALE GENOMIC DNA]</scope>
    <source>
        <strain evidence="8 9">UAMH 7357</strain>
    </source>
</reference>
<evidence type="ECO:0000256" key="3">
    <source>
        <dbReference type="ARBA" id="ARBA00038984"/>
    </source>
</evidence>
<evidence type="ECO:0000256" key="2">
    <source>
        <dbReference type="ARBA" id="ARBA00023002"/>
    </source>
</evidence>
<comment type="catalytic activity">
    <reaction evidence="5">
        <text>D-xylose + NADP(+) = D-xylono-1,5-lactone + NADPH + H(+)</text>
        <dbReference type="Rhea" id="RHEA:22000"/>
        <dbReference type="ChEBI" id="CHEBI:15378"/>
        <dbReference type="ChEBI" id="CHEBI:15867"/>
        <dbReference type="ChEBI" id="CHEBI:53455"/>
        <dbReference type="ChEBI" id="CHEBI:57783"/>
        <dbReference type="ChEBI" id="CHEBI:58349"/>
        <dbReference type="EC" id="1.1.1.179"/>
    </reaction>
</comment>